<proteinExistence type="predicted"/>
<organism evidence="1 2">
    <name type="scientific">Aquitalea palustris</name>
    <dbReference type="NCBI Taxonomy" id="2480983"/>
    <lineage>
        <taxon>Bacteria</taxon>
        <taxon>Pseudomonadati</taxon>
        <taxon>Pseudomonadota</taxon>
        <taxon>Betaproteobacteria</taxon>
        <taxon>Neisseriales</taxon>
        <taxon>Chromobacteriaceae</taxon>
        <taxon>Aquitalea</taxon>
    </lineage>
</organism>
<evidence type="ECO:0000313" key="2">
    <source>
        <dbReference type="Proteomes" id="UP000274139"/>
    </source>
</evidence>
<dbReference type="AlphaFoldDB" id="A0A454JIP4"/>
<gene>
    <name evidence="1" type="ORF">EAY64_09855</name>
</gene>
<protein>
    <submittedName>
        <fullName evidence="1">DUF3088 family protein</fullName>
    </submittedName>
</protein>
<dbReference type="InterPro" id="IPR021439">
    <property type="entry name" value="DUF3088"/>
</dbReference>
<comment type="caution">
    <text evidence="1">The sequence shown here is derived from an EMBL/GenBank/DDBJ whole genome shotgun (WGS) entry which is preliminary data.</text>
</comment>
<dbReference type="RefSeq" id="WP_103524600.1">
    <property type="nucleotide sequence ID" value="NZ_JAIZDC010000006.1"/>
</dbReference>
<reference evidence="1 2" key="1">
    <citation type="submission" date="2018-10" db="EMBL/GenBank/DDBJ databases">
        <title>Draft genome sequence of Aquitalea MWU14-2217 isolated from a wild cranberry bog in Provincetown, Massachusetts.</title>
        <authorList>
            <person name="Ebadzadsahrai G."/>
            <person name="Soby S."/>
        </authorList>
    </citation>
    <scope>NUCLEOTIDE SEQUENCE [LARGE SCALE GENOMIC DNA]</scope>
    <source>
        <strain evidence="1 2">MWU14-2217</strain>
    </source>
</reference>
<keyword evidence="2" id="KW-1185">Reference proteome</keyword>
<accession>A0A454JIP4</accession>
<evidence type="ECO:0000313" key="1">
    <source>
        <dbReference type="EMBL" id="RMC97981.1"/>
    </source>
</evidence>
<sequence>MSRDLLLLLEPGFSRPDHPAAQGFVCPHSTLLEGLLAVQPALAERIEIRRLPFPRPRHAVIELVGEDNQALPLLLLAADSPVPPQAAQHQGRYFLQDARQIAAYLAEQHAAYHL</sequence>
<dbReference type="EMBL" id="RFAR01000038">
    <property type="protein sequence ID" value="RMC97981.1"/>
    <property type="molecule type" value="Genomic_DNA"/>
</dbReference>
<dbReference type="Pfam" id="PF11287">
    <property type="entry name" value="DUF3088"/>
    <property type="match status" value="1"/>
</dbReference>
<dbReference type="OrthoDB" id="8719074at2"/>
<dbReference type="Proteomes" id="UP000274139">
    <property type="component" value="Unassembled WGS sequence"/>
</dbReference>
<name>A0A454JIP4_9NEIS</name>